<dbReference type="InterPro" id="IPR043129">
    <property type="entry name" value="ATPase_NBD"/>
</dbReference>
<dbReference type="NCBIfam" id="TIGR03725">
    <property type="entry name" value="T6A_YeaZ"/>
    <property type="match status" value="1"/>
</dbReference>
<name>A0A5B8NJE4_9CHRO</name>
<dbReference type="EMBL" id="CP042326">
    <property type="protein sequence ID" value="QDZ39402.1"/>
    <property type="molecule type" value="Genomic_DNA"/>
</dbReference>
<dbReference type="KEGG" id="enn:FRE64_05340"/>
<sequence>MTATNNQLSQYGLALHTTSSQLGLALSDFNQEKKISTWEFGQDLSTHLHIVLQDFLTPHSWSDLVLIAVAKGPGSFTGTRIGLATARTLGQQLNIPVFPISTLIGIASYRKATTPELFPEDHLIAVQLPARRQQYFVAIYEIKDAELLSYLPDKIMTPECWEQTLANLKKPYRQIEATEEELGKTASSILDVAIKHWKQGKRPSFEQAHPFYGQNPV</sequence>
<feature type="domain" description="Gcp-like" evidence="1">
    <location>
        <begin position="60"/>
        <end position="159"/>
    </location>
</feature>
<gene>
    <name evidence="2" type="primary">tsaB</name>
    <name evidence="2" type="ORF">FRE64_05340</name>
</gene>
<reference evidence="2" key="1">
    <citation type="submission" date="2019-08" db="EMBL/GenBank/DDBJ databases">
        <title>Carotenoids and Carotenoid Binding Proteins in the Halophilic Cyanobacterium Euhalothece sp. ZM00.</title>
        <authorList>
            <person name="Cho S.M."/>
            <person name="Song J.Y."/>
            <person name="Park Y.-I."/>
        </authorList>
    </citation>
    <scope>NUCLEOTIDE SEQUENCE [LARGE SCALE GENOMIC DNA]</scope>
    <source>
        <strain evidence="2">Z-M001</strain>
    </source>
</reference>
<dbReference type="GO" id="GO:0016740">
    <property type="term" value="F:transferase activity"/>
    <property type="evidence" value="ECO:0007669"/>
    <property type="project" value="UniProtKB-KW"/>
</dbReference>
<dbReference type="InterPro" id="IPR000905">
    <property type="entry name" value="Gcp-like_dom"/>
</dbReference>
<dbReference type="OrthoDB" id="9784166at2"/>
<accession>A0A5B8NJE4</accession>
<dbReference type="Gene3D" id="3.30.420.200">
    <property type="match status" value="1"/>
</dbReference>
<dbReference type="Gene3D" id="3.30.420.40">
    <property type="match status" value="1"/>
</dbReference>
<evidence type="ECO:0000313" key="2">
    <source>
        <dbReference type="EMBL" id="QDZ39402.1"/>
    </source>
</evidence>
<dbReference type="AlphaFoldDB" id="A0A5B8NJE4"/>
<proteinExistence type="predicted"/>
<dbReference type="InterPro" id="IPR022496">
    <property type="entry name" value="T6A_TsaB"/>
</dbReference>
<dbReference type="Proteomes" id="UP000318453">
    <property type="component" value="Chromosome"/>
</dbReference>
<dbReference type="RefSeq" id="WP_146295004.1">
    <property type="nucleotide sequence ID" value="NZ_CP042326.1"/>
</dbReference>
<dbReference type="Pfam" id="PF00814">
    <property type="entry name" value="TsaD"/>
    <property type="match status" value="1"/>
</dbReference>
<keyword evidence="2" id="KW-0808">Transferase</keyword>
<keyword evidence="3" id="KW-1185">Reference proteome</keyword>
<protein>
    <submittedName>
        <fullName evidence="2">tRNA (Adenosine(37)-N6)-threonylcarbamoyltransferase complex dimerization subunit type 1 TsaB</fullName>
    </submittedName>
</protein>
<dbReference type="SUPFAM" id="SSF53067">
    <property type="entry name" value="Actin-like ATPase domain"/>
    <property type="match status" value="2"/>
</dbReference>
<evidence type="ECO:0000313" key="3">
    <source>
        <dbReference type="Proteomes" id="UP000318453"/>
    </source>
</evidence>
<evidence type="ECO:0000259" key="1">
    <source>
        <dbReference type="Pfam" id="PF00814"/>
    </source>
</evidence>
<dbReference type="GO" id="GO:0002949">
    <property type="term" value="P:tRNA threonylcarbamoyladenosine modification"/>
    <property type="evidence" value="ECO:0007669"/>
    <property type="project" value="InterPro"/>
</dbReference>
<organism evidence="2 3">
    <name type="scientific">Euhalothece natronophila Z-M001</name>
    <dbReference type="NCBI Taxonomy" id="522448"/>
    <lineage>
        <taxon>Bacteria</taxon>
        <taxon>Bacillati</taxon>
        <taxon>Cyanobacteriota</taxon>
        <taxon>Cyanophyceae</taxon>
        <taxon>Oscillatoriophycideae</taxon>
        <taxon>Chroococcales</taxon>
        <taxon>Halothecacae</taxon>
        <taxon>Halothece cluster</taxon>
        <taxon>Euhalothece</taxon>
    </lineage>
</organism>